<dbReference type="EMBL" id="JAHQCR010000001">
    <property type="protein sequence ID" value="MBU9719844.1"/>
    <property type="molecule type" value="Genomic_DNA"/>
</dbReference>
<dbReference type="Pfam" id="PF11553">
    <property type="entry name" value="DUF3231"/>
    <property type="match status" value="2"/>
</dbReference>
<sequence length="348" mass="39282">MDRQSLNQDELKDTKEHQQNKKLVSSELGDLFANYLGDSLFSCVFEHHLQVVQDKEVKEFLEFVLKSSKKHLQMIKDIYIKENIPVPVGFGEDDVRKDAPPLFSDIFMVFYITEMARAGLQTYASALSMAFRKDIIDYFTMCINESNEIYNKGTYLLLSKGMDISPPTIPYPKKVDFIEKDSFISIIAGKMRPLTAIEIKHLQANINTNILGKAVMLAFSQVASSDELREYFRRGANLANEQIVELGKFLMSGNLPTPKIMDAHITDTTTSPFSDKLMLYHSSLACGIGIQNYGTAISKVMRHDIHIQFGTLTASIGKFSNDGLNLLIEKGWLEEPPTAADREKLSKM</sequence>
<proteinExistence type="predicted"/>
<accession>A0ABS6JMR0</accession>
<dbReference type="Proteomes" id="UP000790580">
    <property type="component" value="Unassembled WGS sequence"/>
</dbReference>
<dbReference type="InterPro" id="IPR021617">
    <property type="entry name" value="DUF3231"/>
</dbReference>
<name>A0ABS6JMR0_9BACI</name>
<dbReference type="RefSeq" id="WP_088074330.1">
    <property type="nucleotide sequence ID" value="NZ_JAHQCR010000001.1"/>
</dbReference>
<comment type="caution">
    <text evidence="1">The sequence shown here is derived from an EMBL/GenBank/DDBJ whole genome shotgun (WGS) entry which is preliminary data.</text>
</comment>
<dbReference type="InterPro" id="IPR012347">
    <property type="entry name" value="Ferritin-like"/>
</dbReference>
<evidence type="ECO:0000313" key="1">
    <source>
        <dbReference type="EMBL" id="MBU9719844.1"/>
    </source>
</evidence>
<dbReference type="Gene3D" id="1.20.1260.10">
    <property type="match status" value="2"/>
</dbReference>
<protein>
    <submittedName>
        <fullName evidence="1">DUF3231 family protein</fullName>
    </submittedName>
</protein>
<gene>
    <name evidence="1" type="ORF">KS407_00080</name>
</gene>
<evidence type="ECO:0000313" key="2">
    <source>
        <dbReference type="Proteomes" id="UP000790580"/>
    </source>
</evidence>
<organism evidence="1 2">
    <name type="scientific">Evansella alkalicola</name>
    <dbReference type="NCBI Taxonomy" id="745819"/>
    <lineage>
        <taxon>Bacteria</taxon>
        <taxon>Bacillati</taxon>
        <taxon>Bacillota</taxon>
        <taxon>Bacilli</taxon>
        <taxon>Bacillales</taxon>
        <taxon>Bacillaceae</taxon>
        <taxon>Evansella</taxon>
    </lineage>
</organism>
<reference evidence="1 2" key="1">
    <citation type="submission" date="2021-06" db="EMBL/GenBank/DDBJ databases">
        <title>Bacillus sp. RD4P76, an endophyte from a halophyte.</title>
        <authorList>
            <person name="Sun J.-Q."/>
        </authorList>
    </citation>
    <scope>NUCLEOTIDE SEQUENCE [LARGE SCALE GENOMIC DNA]</scope>
    <source>
        <strain evidence="1 2">JCM 17098</strain>
    </source>
</reference>
<keyword evidence="2" id="KW-1185">Reference proteome</keyword>